<gene>
    <name evidence="6" type="ORF">BRADI_3g17346v3</name>
</gene>
<dbReference type="PANTHER" id="PTHR11064:SF171">
    <property type="entry name" value="NUCLEAR TRANSCRIPTION FACTOR Y SUBUNIT B-2"/>
    <property type="match status" value="1"/>
</dbReference>
<dbReference type="InterPro" id="IPR003958">
    <property type="entry name" value="CBFA_NFYB_domain"/>
</dbReference>
<feature type="region of interest" description="Disordered" evidence="4">
    <location>
        <begin position="92"/>
        <end position="117"/>
    </location>
</feature>
<accession>A0A2K2CXS1</accession>
<protein>
    <recommendedName>
        <fullName evidence="5">Transcription factor CBF/NF-Y/archaeal histone domain-containing protein</fullName>
    </recommendedName>
</protein>
<sequence>MADAPPPLCPGCGGRSTVGGARERDGLLLPTANISRIMRKAIPPGGKIDEDAKEAVQAASDKCRREKQEAMTGHDLLWAMATLGFQDYMNPSSSTCTSTDSDETKANNRSGRDSKLGARRTQALPGVLLDDARGGIRGGDGCGGGSCEVAVWWVEEAGAEGCGGVRFICLRALCGRS</sequence>
<dbReference type="Gene3D" id="1.10.20.10">
    <property type="entry name" value="Histone, subunit A"/>
    <property type="match status" value="1"/>
</dbReference>
<dbReference type="GO" id="GO:0001228">
    <property type="term" value="F:DNA-binding transcription activator activity, RNA polymerase II-specific"/>
    <property type="evidence" value="ECO:0007669"/>
    <property type="project" value="InterPro"/>
</dbReference>
<comment type="similarity">
    <text evidence="1">Belongs to the NFYB/HAP3 subunit family.</text>
</comment>
<reference evidence="7" key="3">
    <citation type="submission" date="2018-08" db="UniProtKB">
        <authorList>
            <consortium name="EnsemblPlants"/>
        </authorList>
    </citation>
    <scope>IDENTIFICATION</scope>
    <source>
        <strain evidence="7">cv. Bd21</strain>
    </source>
</reference>
<dbReference type="SUPFAM" id="SSF47113">
    <property type="entry name" value="Histone-fold"/>
    <property type="match status" value="1"/>
</dbReference>
<evidence type="ECO:0000256" key="1">
    <source>
        <dbReference type="ARBA" id="ARBA00009053"/>
    </source>
</evidence>
<dbReference type="ExpressionAtlas" id="A0A2K2CXS1">
    <property type="expression patterns" value="baseline"/>
</dbReference>
<dbReference type="PANTHER" id="PTHR11064">
    <property type="entry name" value="CCAAT-BINDING TRANSCRIPTION FACTOR-RELATED"/>
    <property type="match status" value="1"/>
</dbReference>
<dbReference type="Gramene" id="PNT66824">
    <property type="protein sequence ID" value="PNT66824"/>
    <property type="gene ID" value="BRADI_3g17346v3"/>
</dbReference>
<dbReference type="InParanoid" id="A0A2K2CXS1"/>
<evidence type="ECO:0000256" key="2">
    <source>
        <dbReference type="ARBA" id="ARBA00023015"/>
    </source>
</evidence>
<dbReference type="GO" id="GO:0016602">
    <property type="term" value="C:CCAAT-binding factor complex"/>
    <property type="evidence" value="ECO:0000318"/>
    <property type="project" value="GO_Central"/>
</dbReference>
<dbReference type="GO" id="GO:0000981">
    <property type="term" value="F:DNA-binding transcription factor activity, RNA polymerase II-specific"/>
    <property type="evidence" value="ECO:0000318"/>
    <property type="project" value="GO_Central"/>
</dbReference>
<evidence type="ECO:0000259" key="5">
    <source>
        <dbReference type="Pfam" id="PF00808"/>
    </source>
</evidence>
<reference evidence="6 7" key="1">
    <citation type="journal article" date="2010" name="Nature">
        <title>Genome sequencing and analysis of the model grass Brachypodium distachyon.</title>
        <authorList>
            <consortium name="International Brachypodium Initiative"/>
        </authorList>
    </citation>
    <scope>NUCLEOTIDE SEQUENCE [LARGE SCALE GENOMIC DNA]</scope>
    <source>
        <strain evidence="6 7">Bd21</strain>
    </source>
</reference>
<reference evidence="6" key="2">
    <citation type="submission" date="2017-06" db="EMBL/GenBank/DDBJ databases">
        <title>WGS assembly of Brachypodium distachyon.</title>
        <authorList>
            <consortium name="The International Brachypodium Initiative"/>
            <person name="Lucas S."/>
            <person name="Harmon-Smith M."/>
            <person name="Lail K."/>
            <person name="Tice H."/>
            <person name="Grimwood J."/>
            <person name="Bruce D."/>
            <person name="Barry K."/>
            <person name="Shu S."/>
            <person name="Lindquist E."/>
            <person name="Wang M."/>
            <person name="Pitluck S."/>
            <person name="Vogel J.P."/>
            <person name="Garvin D.F."/>
            <person name="Mockler T.C."/>
            <person name="Schmutz J."/>
            <person name="Rokhsar D."/>
            <person name="Bevan M.W."/>
        </authorList>
    </citation>
    <scope>NUCLEOTIDE SEQUENCE</scope>
    <source>
        <strain evidence="6">Bd21</strain>
    </source>
</reference>
<name>A0A2K2CXS1_BRADI</name>
<feature type="region of interest" description="Disordered" evidence="4">
    <location>
        <begin position="1"/>
        <end position="24"/>
    </location>
</feature>
<dbReference type="CDD" id="cd22907">
    <property type="entry name" value="HFD_NFYB"/>
    <property type="match status" value="1"/>
</dbReference>
<evidence type="ECO:0000256" key="3">
    <source>
        <dbReference type="ARBA" id="ARBA00023163"/>
    </source>
</evidence>
<evidence type="ECO:0000313" key="6">
    <source>
        <dbReference type="EMBL" id="PNT66824.1"/>
    </source>
</evidence>
<dbReference type="STRING" id="15368.A0A2K2CXS1"/>
<proteinExistence type="inferred from homology"/>
<evidence type="ECO:0000313" key="8">
    <source>
        <dbReference type="Proteomes" id="UP000008810"/>
    </source>
</evidence>
<keyword evidence="8" id="KW-1185">Reference proteome</keyword>
<dbReference type="InterPro" id="IPR027113">
    <property type="entry name" value="Transc_fact_NFYB/HAP3"/>
</dbReference>
<organism evidence="6">
    <name type="scientific">Brachypodium distachyon</name>
    <name type="common">Purple false brome</name>
    <name type="synonym">Trachynia distachya</name>
    <dbReference type="NCBI Taxonomy" id="15368"/>
    <lineage>
        <taxon>Eukaryota</taxon>
        <taxon>Viridiplantae</taxon>
        <taxon>Streptophyta</taxon>
        <taxon>Embryophyta</taxon>
        <taxon>Tracheophyta</taxon>
        <taxon>Spermatophyta</taxon>
        <taxon>Magnoliopsida</taxon>
        <taxon>Liliopsida</taxon>
        <taxon>Poales</taxon>
        <taxon>Poaceae</taxon>
        <taxon>BOP clade</taxon>
        <taxon>Pooideae</taxon>
        <taxon>Stipodae</taxon>
        <taxon>Brachypodieae</taxon>
        <taxon>Brachypodium</taxon>
    </lineage>
</organism>
<dbReference type="Pfam" id="PF00808">
    <property type="entry name" value="CBFD_NFYB_HMF"/>
    <property type="match status" value="1"/>
</dbReference>
<dbReference type="InterPro" id="IPR009072">
    <property type="entry name" value="Histone-fold"/>
</dbReference>
<keyword evidence="3" id="KW-0804">Transcription</keyword>
<keyword evidence="2" id="KW-0805">Transcription regulation</keyword>
<dbReference type="AlphaFoldDB" id="A0A2K2CXS1"/>
<evidence type="ECO:0000256" key="4">
    <source>
        <dbReference type="SAM" id="MobiDB-lite"/>
    </source>
</evidence>
<dbReference type="GO" id="GO:0046982">
    <property type="term" value="F:protein heterodimerization activity"/>
    <property type="evidence" value="ECO:0007669"/>
    <property type="project" value="InterPro"/>
</dbReference>
<feature type="compositionally biased region" description="Basic and acidic residues" evidence="4">
    <location>
        <begin position="102"/>
        <end position="116"/>
    </location>
</feature>
<dbReference type="GO" id="GO:0006357">
    <property type="term" value="P:regulation of transcription by RNA polymerase II"/>
    <property type="evidence" value="ECO:0000318"/>
    <property type="project" value="GO_Central"/>
</dbReference>
<dbReference type="Proteomes" id="UP000008810">
    <property type="component" value="Chromosome 3"/>
</dbReference>
<dbReference type="EnsemblPlants" id="PNT66824">
    <property type="protein sequence ID" value="PNT66824"/>
    <property type="gene ID" value="BRADI_3g17346v3"/>
</dbReference>
<dbReference type="EMBL" id="CM000882">
    <property type="protein sequence ID" value="PNT66824.1"/>
    <property type="molecule type" value="Genomic_DNA"/>
</dbReference>
<evidence type="ECO:0000313" key="7">
    <source>
        <dbReference type="EnsemblPlants" id="PNT66824"/>
    </source>
</evidence>
<dbReference type="OrthoDB" id="386949at2759"/>
<feature type="domain" description="Transcription factor CBF/NF-Y/archaeal histone" evidence="5">
    <location>
        <begin position="29"/>
        <end position="59"/>
    </location>
</feature>